<feature type="transmembrane region" description="Helical" evidence="9">
    <location>
        <begin position="101"/>
        <end position="121"/>
    </location>
</feature>
<keyword evidence="11" id="KW-1185">Reference proteome</keyword>
<evidence type="ECO:0000256" key="1">
    <source>
        <dbReference type="ARBA" id="ARBA00022448"/>
    </source>
</evidence>
<feature type="transmembrane region" description="Helical" evidence="9">
    <location>
        <begin position="38"/>
        <end position="62"/>
    </location>
</feature>
<dbReference type="GO" id="GO:0015293">
    <property type="term" value="F:symporter activity"/>
    <property type="evidence" value="ECO:0007669"/>
    <property type="project" value="UniProtKB-KW"/>
</dbReference>
<evidence type="ECO:0000313" key="11">
    <source>
        <dbReference type="Proteomes" id="UP000253606"/>
    </source>
</evidence>
<dbReference type="EMBL" id="CP030840">
    <property type="protein sequence ID" value="AXC15037.1"/>
    <property type="molecule type" value="Genomic_DNA"/>
</dbReference>
<keyword evidence="2" id="KW-1003">Cell membrane</keyword>
<feature type="transmembrane region" description="Helical" evidence="9">
    <location>
        <begin position="133"/>
        <end position="155"/>
    </location>
</feature>
<keyword evidence="7 9" id="KW-1133">Transmembrane helix</keyword>
<dbReference type="RefSeq" id="WP_114209686.1">
    <property type="nucleotide sequence ID" value="NZ_CP030840.1"/>
</dbReference>
<reference evidence="10 11" key="1">
    <citation type="journal article" date="2018" name="Front. Microbiol.">
        <title>Hydrolytic Capabilities as a Key to Environmental Success: Chitinolytic and Cellulolytic Acidobacteria From Acidic Sub-arctic Soils and Boreal Peatlands.</title>
        <authorList>
            <person name="Belova S.E."/>
            <person name="Ravin N.V."/>
            <person name="Pankratov T.A."/>
            <person name="Rakitin A.L."/>
            <person name="Ivanova A.A."/>
            <person name="Beletsky A.V."/>
            <person name="Mardanov A.V."/>
            <person name="Sinninghe Damste J.S."/>
            <person name="Dedysh S.N."/>
        </authorList>
    </citation>
    <scope>NUCLEOTIDE SEQUENCE [LARGE SCALE GENOMIC DNA]</scope>
    <source>
        <strain evidence="10 11">SBC82</strain>
    </source>
</reference>
<dbReference type="GO" id="GO:0015153">
    <property type="term" value="F:rhamnose transmembrane transporter activity"/>
    <property type="evidence" value="ECO:0007669"/>
    <property type="project" value="InterPro"/>
</dbReference>
<dbReference type="GO" id="GO:0016020">
    <property type="term" value="C:membrane"/>
    <property type="evidence" value="ECO:0007669"/>
    <property type="project" value="InterPro"/>
</dbReference>
<sequence length="395" mass="43252">MQFNPLMGVFYHWLGGLASASCYLPFRGIKRWSWETYWLVQGTFSWILAPIIIASLLVPHVYSVLHAAPSSSLFFAYFWGCLWGIGGLTCGLSIRYLGFALGYPIVLGLCTVFGTIMPPVFSGTMSAILRENSGHVILLGLAVCVLGILFSGFAGRSKENELTESQKQETVQEFQYGKGLAVAVLSGIMSACFAYGLAAGKPIGEIAKAQLLANGGSDIWQNLPVLIVVMLGGFSTNFIWCAILLIRNRSAGQYLGTPARESGQNLLKAKLSTPLIDELAHPDDHPRPRLASRIMSLNYAFAALAGVTWYFQFFFYSMGQTKMGKYDFSSWTLHMASIMIFATIIGIFLKEWRGTSPRTRGLVAGGLFFLVLSTVVVGYGNYMKGHEDSVSATNR</sequence>
<keyword evidence="6" id="KW-0769">Symport</keyword>
<feature type="transmembrane region" description="Helical" evidence="9">
    <location>
        <begin position="74"/>
        <end position="94"/>
    </location>
</feature>
<dbReference type="NCBIfam" id="NF010024">
    <property type="entry name" value="PRK13499.1-4"/>
    <property type="match status" value="1"/>
</dbReference>
<dbReference type="InterPro" id="IPR004673">
    <property type="entry name" value="L-rhamnose-proton_sym_RhaT"/>
</dbReference>
<organism evidence="10 11">
    <name type="scientific">Acidisarcina polymorpha</name>
    <dbReference type="NCBI Taxonomy" id="2211140"/>
    <lineage>
        <taxon>Bacteria</taxon>
        <taxon>Pseudomonadati</taxon>
        <taxon>Acidobacteriota</taxon>
        <taxon>Terriglobia</taxon>
        <taxon>Terriglobales</taxon>
        <taxon>Acidobacteriaceae</taxon>
        <taxon>Acidisarcina</taxon>
    </lineage>
</organism>
<evidence type="ECO:0000256" key="4">
    <source>
        <dbReference type="ARBA" id="ARBA00022597"/>
    </source>
</evidence>
<name>A0A2Z5G892_9BACT</name>
<keyword evidence="1" id="KW-0813">Transport</keyword>
<feature type="transmembrane region" description="Helical" evidence="9">
    <location>
        <begin position="176"/>
        <end position="199"/>
    </location>
</feature>
<feature type="transmembrane region" description="Helical" evidence="9">
    <location>
        <begin position="328"/>
        <end position="349"/>
    </location>
</feature>
<evidence type="ECO:0000313" key="10">
    <source>
        <dbReference type="EMBL" id="AXC15037.1"/>
    </source>
</evidence>
<dbReference type="Proteomes" id="UP000253606">
    <property type="component" value="Chromosome"/>
</dbReference>
<keyword evidence="3" id="KW-0997">Cell inner membrane</keyword>
<feature type="transmembrane region" description="Helical" evidence="9">
    <location>
        <begin position="297"/>
        <end position="316"/>
    </location>
</feature>
<keyword evidence="5 9" id="KW-0812">Transmembrane</keyword>
<protein>
    <submittedName>
        <fullName evidence="10">L-rhamnose-proton symporter</fullName>
    </submittedName>
</protein>
<dbReference type="Pfam" id="PF06379">
    <property type="entry name" value="RhaT"/>
    <property type="match status" value="2"/>
</dbReference>
<dbReference type="KEGG" id="abas:ACPOL_5791"/>
<feature type="transmembrane region" description="Helical" evidence="9">
    <location>
        <begin position="219"/>
        <end position="246"/>
    </location>
</feature>
<keyword evidence="8 9" id="KW-0472">Membrane</keyword>
<evidence type="ECO:0000256" key="6">
    <source>
        <dbReference type="ARBA" id="ARBA00022847"/>
    </source>
</evidence>
<gene>
    <name evidence="10" type="ORF">ACPOL_5791</name>
</gene>
<evidence type="ECO:0000256" key="2">
    <source>
        <dbReference type="ARBA" id="ARBA00022475"/>
    </source>
</evidence>
<accession>A0A2Z5G892</accession>
<evidence type="ECO:0000256" key="9">
    <source>
        <dbReference type="SAM" id="Phobius"/>
    </source>
</evidence>
<dbReference type="OrthoDB" id="9790043at2"/>
<evidence type="ECO:0000256" key="8">
    <source>
        <dbReference type="ARBA" id="ARBA00023136"/>
    </source>
</evidence>
<proteinExistence type="predicted"/>
<evidence type="ECO:0000256" key="7">
    <source>
        <dbReference type="ARBA" id="ARBA00022989"/>
    </source>
</evidence>
<evidence type="ECO:0000256" key="3">
    <source>
        <dbReference type="ARBA" id="ARBA00022519"/>
    </source>
</evidence>
<evidence type="ECO:0000256" key="5">
    <source>
        <dbReference type="ARBA" id="ARBA00022692"/>
    </source>
</evidence>
<keyword evidence="4" id="KW-0762">Sugar transport</keyword>
<feature type="transmembrane region" description="Helical" evidence="9">
    <location>
        <begin position="6"/>
        <end position="26"/>
    </location>
</feature>
<dbReference type="AlphaFoldDB" id="A0A2Z5G892"/>
<feature type="transmembrane region" description="Helical" evidence="9">
    <location>
        <begin position="361"/>
        <end position="382"/>
    </location>
</feature>